<protein>
    <submittedName>
        <fullName evidence="1">Uncharacterized protein</fullName>
    </submittedName>
</protein>
<evidence type="ECO:0000313" key="1">
    <source>
        <dbReference type="EMBL" id="MBE8723232.1"/>
    </source>
</evidence>
<dbReference type="Proteomes" id="UP000618319">
    <property type="component" value="Unassembled WGS sequence"/>
</dbReference>
<proteinExistence type="predicted"/>
<name>A0ABR9TEY3_9SPHI</name>
<keyword evidence="2" id="KW-1185">Reference proteome</keyword>
<comment type="caution">
    <text evidence="1">The sequence shown here is derived from an EMBL/GenBank/DDBJ whole genome shotgun (WGS) entry which is preliminary data.</text>
</comment>
<gene>
    <name evidence="1" type="ORF">C4F40_21140</name>
</gene>
<reference evidence="1 2" key="1">
    <citation type="submission" date="2018-02" db="EMBL/GenBank/DDBJ databases">
        <title>Sphingobacterium KA21.</title>
        <authorList>
            <person name="Vasarhelyi B.M."/>
            <person name="Deshmukh S."/>
            <person name="Balint B."/>
            <person name="Kukolya J."/>
        </authorList>
    </citation>
    <scope>NUCLEOTIDE SEQUENCE [LARGE SCALE GENOMIC DNA]</scope>
    <source>
        <strain evidence="1 2">Ka21</strain>
    </source>
</reference>
<evidence type="ECO:0000313" key="2">
    <source>
        <dbReference type="Proteomes" id="UP000618319"/>
    </source>
</evidence>
<sequence length="78" mass="9629">MTELDPNNRNIKEKKIQVNAFKMNYEYYFCGKFKLLLAKLVKKQLEKTSIFRMFHYSNYRCHPSLMKLQRQICKILYR</sequence>
<accession>A0ABR9TEY3</accession>
<dbReference type="EMBL" id="PSKQ01000027">
    <property type="protein sequence ID" value="MBE8723232.1"/>
    <property type="molecule type" value="Genomic_DNA"/>
</dbReference>
<organism evidence="1 2">
    <name type="scientific">Sphingobacterium pedocola</name>
    <dbReference type="NCBI Taxonomy" id="2082722"/>
    <lineage>
        <taxon>Bacteria</taxon>
        <taxon>Pseudomonadati</taxon>
        <taxon>Bacteroidota</taxon>
        <taxon>Sphingobacteriia</taxon>
        <taxon>Sphingobacteriales</taxon>
        <taxon>Sphingobacteriaceae</taxon>
        <taxon>Sphingobacterium</taxon>
    </lineage>
</organism>